<dbReference type="SUPFAM" id="SSF51445">
    <property type="entry name" value="(Trans)glycosidases"/>
    <property type="match status" value="1"/>
</dbReference>
<dbReference type="Gene3D" id="3.20.20.80">
    <property type="entry name" value="Glycosidases"/>
    <property type="match status" value="1"/>
</dbReference>
<feature type="domain" description="GH18" evidence="3">
    <location>
        <begin position="1"/>
        <end position="235"/>
    </location>
</feature>
<accession>A0ABU6V8D8</accession>
<dbReference type="Proteomes" id="UP001341840">
    <property type="component" value="Unassembled WGS sequence"/>
</dbReference>
<keyword evidence="5" id="KW-1185">Reference proteome</keyword>
<evidence type="ECO:0000313" key="5">
    <source>
        <dbReference type="Proteomes" id="UP001341840"/>
    </source>
</evidence>
<dbReference type="Pfam" id="PF00704">
    <property type="entry name" value="Glyco_hydro_18"/>
    <property type="match status" value="1"/>
</dbReference>
<comment type="caution">
    <text evidence="4">The sequence shown here is derived from an EMBL/GenBank/DDBJ whole genome shotgun (WGS) entry which is preliminary data.</text>
</comment>
<proteinExistence type="predicted"/>
<dbReference type="InterPro" id="IPR001223">
    <property type="entry name" value="Glyco_hydro18_cat"/>
</dbReference>
<sequence>MTSKALTLLFFALSMLSSIMQQLNPPPSPPAPAPASPSTGAKTAKKPLYQTRATNQILPKPKYQGVPSVGNGIGHYSLSSPQDAREVALYLYQNFLSGKTGPLGNVALDGVDFDIVEGSNPFYNDLLRAINAFSTQEKIVYLSAAPQCPYPDHYLDKAIKTGLFDYIWVQFYDNPPCQYSNGNPKKLFEYWDMWTSSVLANNTVLLRHRAAESGLCFAADTMMFKQTSVIRLRVA</sequence>
<dbReference type="PANTHER" id="PTHR45708:SF31">
    <property type="entry name" value="III ACIDIC ENDOCHITINASE, PUTATIVE-RELATED"/>
    <property type="match status" value="1"/>
</dbReference>
<evidence type="ECO:0000256" key="2">
    <source>
        <dbReference type="SAM" id="SignalP"/>
    </source>
</evidence>
<evidence type="ECO:0000259" key="3">
    <source>
        <dbReference type="PROSITE" id="PS51910"/>
    </source>
</evidence>
<organism evidence="4 5">
    <name type="scientific">Stylosanthes scabra</name>
    <dbReference type="NCBI Taxonomy" id="79078"/>
    <lineage>
        <taxon>Eukaryota</taxon>
        <taxon>Viridiplantae</taxon>
        <taxon>Streptophyta</taxon>
        <taxon>Embryophyta</taxon>
        <taxon>Tracheophyta</taxon>
        <taxon>Spermatophyta</taxon>
        <taxon>Magnoliopsida</taxon>
        <taxon>eudicotyledons</taxon>
        <taxon>Gunneridae</taxon>
        <taxon>Pentapetalae</taxon>
        <taxon>rosids</taxon>
        <taxon>fabids</taxon>
        <taxon>Fabales</taxon>
        <taxon>Fabaceae</taxon>
        <taxon>Papilionoideae</taxon>
        <taxon>50 kb inversion clade</taxon>
        <taxon>dalbergioids sensu lato</taxon>
        <taxon>Dalbergieae</taxon>
        <taxon>Pterocarpus clade</taxon>
        <taxon>Stylosanthes</taxon>
    </lineage>
</organism>
<protein>
    <recommendedName>
        <fullName evidence="3">GH18 domain-containing protein</fullName>
    </recommendedName>
</protein>
<reference evidence="4 5" key="1">
    <citation type="journal article" date="2023" name="Plants (Basel)">
        <title>Bridging the Gap: Combining Genomics and Transcriptomics Approaches to Understand Stylosanthes scabra, an Orphan Legume from the Brazilian Caatinga.</title>
        <authorList>
            <person name="Ferreira-Neto J.R.C."/>
            <person name="da Silva M.D."/>
            <person name="Binneck E."/>
            <person name="de Melo N.F."/>
            <person name="da Silva R.H."/>
            <person name="de Melo A.L.T.M."/>
            <person name="Pandolfi V."/>
            <person name="Bustamante F.O."/>
            <person name="Brasileiro-Vidal A.C."/>
            <person name="Benko-Iseppon A.M."/>
        </authorList>
    </citation>
    <scope>NUCLEOTIDE SEQUENCE [LARGE SCALE GENOMIC DNA]</scope>
    <source>
        <tissue evidence="4">Leaves</tissue>
    </source>
</reference>
<feature type="signal peptide" evidence="2">
    <location>
        <begin position="1"/>
        <end position="21"/>
    </location>
</feature>
<dbReference type="InterPro" id="IPR050542">
    <property type="entry name" value="Glycosyl_Hydrlase18_Chitinase"/>
</dbReference>
<evidence type="ECO:0000256" key="1">
    <source>
        <dbReference type="SAM" id="MobiDB-lite"/>
    </source>
</evidence>
<gene>
    <name evidence="4" type="ORF">PIB30_009685</name>
</gene>
<dbReference type="PROSITE" id="PS51910">
    <property type="entry name" value="GH18_2"/>
    <property type="match status" value="1"/>
</dbReference>
<dbReference type="PANTHER" id="PTHR45708">
    <property type="entry name" value="ENDOCHITINASE"/>
    <property type="match status" value="1"/>
</dbReference>
<name>A0ABU6V8D8_9FABA</name>
<evidence type="ECO:0000313" key="4">
    <source>
        <dbReference type="EMBL" id="MED6168183.1"/>
    </source>
</evidence>
<dbReference type="InterPro" id="IPR017853">
    <property type="entry name" value="GH"/>
</dbReference>
<dbReference type="EMBL" id="JASCZI010151057">
    <property type="protein sequence ID" value="MED6168183.1"/>
    <property type="molecule type" value="Genomic_DNA"/>
</dbReference>
<feature type="compositionally biased region" description="Pro residues" evidence="1">
    <location>
        <begin position="24"/>
        <end position="35"/>
    </location>
</feature>
<feature type="region of interest" description="Disordered" evidence="1">
    <location>
        <begin position="22"/>
        <end position="43"/>
    </location>
</feature>
<feature type="chain" id="PRO_5045293506" description="GH18 domain-containing protein" evidence="2">
    <location>
        <begin position="22"/>
        <end position="235"/>
    </location>
</feature>
<keyword evidence="2" id="KW-0732">Signal</keyword>